<proteinExistence type="predicted"/>
<dbReference type="EMBL" id="BIFS01000001">
    <property type="protein sequence ID" value="GCE19972.1"/>
    <property type="molecule type" value="Genomic_DNA"/>
</dbReference>
<feature type="compositionally biased region" description="Low complexity" evidence="1">
    <location>
        <begin position="403"/>
        <end position="420"/>
    </location>
</feature>
<feature type="region of interest" description="Disordered" evidence="1">
    <location>
        <begin position="384"/>
        <end position="420"/>
    </location>
</feature>
<evidence type="ECO:0000259" key="2">
    <source>
        <dbReference type="Pfam" id="PF19190"/>
    </source>
</evidence>
<keyword evidence="4" id="KW-1185">Reference proteome</keyword>
<feature type="domain" description="BACON" evidence="2">
    <location>
        <begin position="288"/>
        <end position="368"/>
    </location>
</feature>
<feature type="domain" description="BACON" evidence="2">
    <location>
        <begin position="428"/>
        <end position="515"/>
    </location>
</feature>
<dbReference type="InterPro" id="IPR024361">
    <property type="entry name" value="BACON"/>
</dbReference>
<feature type="domain" description="BACON" evidence="2">
    <location>
        <begin position="46"/>
        <end position="132"/>
    </location>
</feature>
<reference evidence="4" key="1">
    <citation type="submission" date="2018-12" db="EMBL/GenBank/DDBJ databases">
        <title>Tengunoibacter tsumagoiensis gen. nov., sp. nov., Dictyobacter kobayashii sp. nov., D. alpinus sp. nov., and D. joshuensis sp. nov. and description of Dictyobacteraceae fam. nov. within the order Ktedonobacterales isolated from Tengu-no-mugimeshi.</title>
        <authorList>
            <person name="Wang C.M."/>
            <person name="Zheng Y."/>
            <person name="Sakai Y."/>
            <person name="Toyoda A."/>
            <person name="Minakuchi Y."/>
            <person name="Abe K."/>
            <person name="Yokota A."/>
            <person name="Yabe S."/>
        </authorList>
    </citation>
    <scope>NUCLEOTIDE SEQUENCE [LARGE SCALE GENOMIC DNA]</scope>
    <source>
        <strain evidence="4">Uno11</strain>
    </source>
</reference>
<dbReference type="Pfam" id="PF19190">
    <property type="entry name" value="BACON_2"/>
    <property type="match status" value="5"/>
</dbReference>
<dbReference type="Gene3D" id="2.60.40.10">
    <property type="entry name" value="Immunoglobulins"/>
    <property type="match status" value="2"/>
</dbReference>
<feature type="domain" description="BACON" evidence="2">
    <location>
        <begin position="205"/>
        <end position="259"/>
    </location>
</feature>
<dbReference type="InterPro" id="IPR013783">
    <property type="entry name" value="Ig-like_fold"/>
</dbReference>
<protein>
    <recommendedName>
        <fullName evidence="2">BACON domain-containing protein</fullName>
    </recommendedName>
</protein>
<sequence length="648" mass="68450">MADVHVLVEDNWGAGTHYFGAEELREHYVATTMVQVIGTGQELSAHLNVMQTRFDMGKDIPDTNALQPIQFTNTGGGFVSWTANSDQSWLTLTPMQGTFSNHQRIILAVSRANLLPGAYQGNVTIVSNTGKSVNIHVRMEVQAAPGKGMSSLVVTPAVRSFVAIDGGANPTEQQITISNPGTVPLHWSLNNMIPMTSDDQNMLSSSNMNWLTTNASAGELAPRETTNLRLIVHTNTLLPGVYSSVLSFVGGQDTIKNPQPVAISLTIQPRCGVTPSVGNLAFSGVSGQTNALQQDVSLSLSADCPGPLAWQAFSQTSWLKVFPDHGQVSINQAATLTVSVAATALQPGTYDGYIIFFTERRTQTVYVQLSVLSSESAAINTPISIQGNESTAPTVRNSQVQKTNETSTNTNSGGASSRTSMSNMQFRLSPSQLSFQSFQGNGDPNDQLLNLTNMSDQTLSWQANSDNANLVAISPAQGTVEGGQTIGLVVHSSTDFLPAGNYSAHILITLATTAGSAVAGSPQTIPVVINVVQPCTLQVAPSSLSFDASLLQTAPPAQAITLRATGDCNGQAINWSAQIDAHTSNWLSLSTSAGSVDANGCMIFVSANADGMLLNVYHSQITFTASDTSKNTLQAIPQTVTVTLNVFG</sequence>
<gene>
    <name evidence="3" type="ORF">KDK_37720</name>
</gene>
<accession>A0A402ALG0</accession>
<dbReference type="Proteomes" id="UP000287188">
    <property type="component" value="Unassembled WGS sequence"/>
</dbReference>
<evidence type="ECO:0000313" key="4">
    <source>
        <dbReference type="Proteomes" id="UP000287188"/>
    </source>
</evidence>
<evidence type="ECO:0000313" key="3">
    <source>
        <dbReference type="EMBL" id="GCE19972.1"/>
    </source>
</evidence>
<name>A0A402ALG0_9CHLR</name>
<organism evidence="3 4">
    <name type="scientific">Dictyobacter kobayashii</name>
    <dbReference type="NCBI Taxonomy" id="2014872"/>
    <lineage>
        <taxon>Bacteria</taxon>
        <taxon>Bacillati</taxon>
        <taxon>Chloroflexota</taxon>
        <taxon>Ktedonobacteria</taxon>
        <taxon>Ktedonobacterales</taxon>
        <taxon>Dictyobacteraceae</taxon>
        <taxon>Dictyobacter</taxon>
    </lineage>
</organism>
<feature type="domain" description="BACON" evidence="2">
    <location>
        <begin position="537"/>
        <end position="630"/>
    </location>
</feature>
<evidence type="ECO:0000256" key="1">
    <source>
        <dbReference type="SAM" id="MobiDB-lite"/>
    </source>
</evidence>
<comment type="caution">
    <text evidence="3">The sequence shown here is derived from an EMBL/GenBank/DDBJ whole genome shotgun (WGS) entry which is preliminary data.</text>
</comment>
<feature type="compositionally biased region" description="Polar residues" evidence="1">
    <location>
        <begin position="384"/>
        <end position="402"/>
    </location>
</feature>
<dbReference type="AlphaFoldDB" id="A0A402ALG0"/>